<organism evidence="2 3">
    <name type="scientific">Streptomyces luteoverticillatus</name>
    <name type="common">Streptoverticillium luteoverticillatus</name>
    <dbReference type="NCBI Taxonomy" id="66425"/>
    <lineage>
        <taxon>Bacteria</taxon>
        <taxon>Bacillati</taxon>
        <taxon>Actinomycetota</taxon>
        <taxon>Actinomycetes</taxon>
        <taxon>Kitasatosporales</taxon>
        <taxon>Streptomycetaceae</taxon>
        <taxon>Streptomyces</taxon>
    </lineage>
</organism>
<evidence type="ECO:0000313" key="3">
    <source>
        <dbReference type="Proteomes" id="UP000267900"/>
    </source>
</evidence>
<feature type="domain" description="HTH cro/C1-type" evidence="1">
    <location>
        <begin position="19"/>
        <end position="73"/>
    </location>
</feature>
<dbReference type="PROSITE" id="PS50943">
    <property type="entry name" value="HTH_CROC1"/>
    <property type="match status" value="1"/>
</dbReference>
<dbReference type="GO" id="GO:0003677">
    <property type="term" value="F:DNA binding"/>
    <property type="evidence" value="ECO:0007669"/>
    <property type="project" value="InterPro"/>
</dbReference>
<accession>A0A3Q9FT11</accession>
<dbReference type="InterPro" id="IPR010982">
    <property type="entry name" value="Lambda_DNA-bd_dom_sf"/>
</dbReference>
<dbReference type="SUPFAM" id="SSF47413">
    <property type="entry name" value="lambda repressor-like DNA-binding domains"/>
    <property type="match status" value="1"/>
</dbReference>
<dbReference type="Proteomes" id="UP000267900">
    <property type="component" value="Chromosome"/>
</dbReference>
<evidence type="ECO:0000259" key="1">
    <source>
        <dbReference type="PROSITE" id="PS50943"/>
    </source>
</evidence>
<protein>
    <submittedName>
        <fullName evidence="2">XRE family transcriptional regulator</fullName>
    </submittedName>
</protein>
<dbReference type="AlphaFoldDB" id="A0A3Q9FT11"/>
<evidence type="ECO:0000313" key="2">
    <source>
        <dbReference type="EMBL" id="AZQ71371.1"/>
    </source>
</evidence>
<proteinExistence type="predicted"/>
<dbReference type="InterPro" id="IPR043917">
    <property type="entry name" value="DUF5753"/>
</dbReference>
<dbReference type="Gene3D" id="1.10.260.40">
    <property type="entry name" value="lambda repressor-like DNA-binding domains"/>
    <property type="match status" value="1"/>
</dbReference>
<dbReference type="Pfam" id="PF19054">
    <property type="entry name" value="DUF5753"/>
    <property type="match status" value="1"/>
</dbReference>
<sequence>MPTVPLVPTLRRRRLGEALRRFRNETGLTIEQAAALMGWDNSKLSRIENAKIHIRPVEAAKLLGVYGVDAPDVLMAIEALARDAGKRGWWTTYGSVVDAHIKDYLSLESDAESTRVCSMNLIPGLLQTGGYAREFIAASSFWRPQEEVNALVEVRKARQSVLTARDGRPPLNFWAVIHESVLHQRFVSQPSLMREQLRHLLDMAALPNITIQLMPMAMTPHPGMISLFEVVRFPAPWPTVVLTENLMGGQFVEGTEHVGIFEKAFERIVAAALPVDDSREIIKTIMQKD</sequence>
<dbReference type="Pfam" id="PF13560">
    <property type="entry name" value="HTH_31"/>
    <property type="match status" value="1"/>
</dbReference>
<reference evidence="2 3" key="1">
    <citation type="submission" date="2018-12" db="EMBL/GenBank/DDBJ databases">
        <title>The whole draft genome of Streptomyce luteoverticillatus CGMCC 15060.</title>
        <authorList>
            <person name="Feng Z."/>
            <person name="Chen G."/>
            <person name="Zhang J."/>
            <person name="Zhu H."/>
            <person name="Yu X."/>
            <person name="Zhang W."/>
            <person name="Zhang X."/>
        </authorList>
    </citation>
    <scope>NUCLEOTIDE SEQUENCE [LARGE SCALE GENOMIC DNA]</scope>
    <source>
        <strain evidence="2 3">CGMCC 15060</strain>
    </source>
</reference>
<gene>
    <name evidence="2" type="ORF">EKH77_09265</name>
</gene>
<dbReference type="InterPro" id="IPR001387">
    <property type="entry name" value="Cro/C1-type_HTH"/>
</dbReference>
<dbReference type="OrthoDB" id="4115547at2"/>
<dbReference type="SMART" id="SM00530">
    <property type="entry name" value="HTH_XRE"/>
    <property type="match status" value="1"/>
</dbReference>
<keyword evidence="3" id="KW-1185">Reference proteome</keyword>
<dbReference type="CDD" id="cd00093">
    <property type="entry name" value="HTH_XRE"/>
    <property type="match status" value="1"/>
</dbReference>
<dbReference type="EMBL" id="CP034587">
    <property type="protein sequence ID" value="AZQ71371.1"/>
    <property type="molecule type" value="Genomic_DNA"/>
</dbReference>
<name>A0A3Q9FT11_STRLT</name>
<dbReference type="RefSeq" id="WP_126913927.1">
    <property type="nucleotide sequence ID" value="NZ_CP034587.1"/>
</dbReference>